<proteinExistence type="predicted"/>
<evidence type="ECO:0000313" key="2">
    <source>
        <dbReference type="EMBL" id="MFC5406775.1"/>
    </source>
</evidence>
<reference evidence="3" key="1">
    <citation type="journal article" date="2019" name="Int. J. Syst. Evol. Microbiol.">
        <title>The Global Catalogue of Microorganisms (GCM) 10K type strain sequencing project: providing services to taxonomists for standard genome sequencing and annotation.</title>
        <authorList>
            <consortium name="The Broad Institute Genomics Platform"/>
            <consortium name="The Broad Institute Genome Sequencing Center for Infectious Disease"/>
            <person name="Wu L."/>
            <person name="Ma J."/>
        </authorList>
    </citation>
    <scope>NUCLEOTIDE SEQUENCE [LARGE SCALE GENOMIC DNA]</scope>
    <source>
        <strain evidence="3">CGMCC 1.18575</strain>
    </source>
</reference>
<evidence type="ECO:0000313" key="3">
    <source>
        <dbReference type="Proteomes" id="UP001596113"/>
    </source>
</evidence>
<comment type="caution">
    <text evidence="2">The sequence shown here is derived from an EMBL/GenBank/DDBJ whole genome shotgun (WGS) entry which is preliminary data.</text>
</comment>
<feature type="domain" description="Right handed beta helix" evidence="1">
    <location>
        <begin position="312"/>
        <end position="442"/>
    </location>
</feature>
<evidence type="ECO:0000259" key="1">
    <source>
        <dbReference type="Pfam" id="PF13229"/>
    </source>
</evidence>
<dbReference type="InterPro" id="IPR039448">
    <property type="entry name" value="Beta_helix"/>
</dbReference>
<dbReference type="SUPFAM" id="SSF51126">
    <property type="entry name" value="Pectin lyase-like"/>
    <property type="match status" value="2"/>
</dbReference>
<dbReference type="RefSeq" id="WP_378138868.1">
    <property type="nucleotide sequence ID" value="NZ_JBHSMI010000062.1"/>
</dbReference>
<dbReference type="SMART" id="SM00710">
    <property type="entry name" value="PbH1"/>
    <property type="match status" value="11"/>
</dbReference>
<dbReference type="Gene3D" id="2.160.20.10">
    <property type="entry name" value="Single-stranded right-handed beta-helix, Pectin lyase-like"/>
    <property type="match status" value="3"/>
</dbReference>
<dbReference type="Proteomes" id="UP001596113">
    <property type="component" value="Unassembled WGS sequence"/>
</dbReference>
<protein>
    <submittedName>
        <fullName evidence="2">Right-handed parallel beta-helix repeat-containing protein</fullName>
    </submittedName>
</protein>
<name>A0ABW0I2G6_9BACL</name>
<keyword evidence="3" id="KW-1185">Reference proteome</keyword>
<dbReference type="InterPro" id="IPR011050">
    <property type="entry name" value="Pectin_lyase_fold/virulence"/>
</dbReference>
<dbReference type="Pfam" id="PF13229">
    <property type="entry name" value="Beta_helix"/>
    <property type="match status" value="1"/>
</dbReference>
<dbReference type="InterPro" id="IPR012334">
    <property type="entry name" value="Pectin_lyas_fold"/>
</dbReference>
<sequence>MQAIKKLAKPIVAMLLLLILMISAGNQSFVYSESPSPSTQTAYVVELSKWSIYNDGTHAVETTQGINNSLAWAHKSGISSILLPAGNYLIDKDSRIEMVSNMTLELSPDATLTKETNGKERYELLRVGPDITNVTLKGGTYNGDKATHNYSNKDNKYSYGTHESGFGILLEGASDVKVEGIKAFNFTGDGLAIFGYGTIITDLYENAFLSGGIDAKGKKVKDTSRLRTAKPLYFKHEVFKNANTFEFSNRQNLPKAFEVAFYRADGTFISKTAANIQEPITIPAGADYCYAIFQQKSAKKAYLEMWHRTVSQRVTITDSEFAYNRRQGVTVGGADEVLLENNSFHHMKGTAPESGIDVEGGFEVNGFLNSRITIRNNEFYDNAAYDVILFDGKDAVVEGNHMASKGVIGLAVSPPFTGATIKSNHFDGTRIIAEHDAVFTDNRMNDAMTRFVGPNIRIDGMELTDSTFGVSAKVPFGVEVANVTITNATKKDTGLSIWDQPIRVTNMTIQGEPALRSISGNVKPGSIFDNLRVIGYNGNYGLSLPPGTYSRCLFEGSDGGKLGMVRADLSGSYTFDRCVFKPGKSAMGALIAENVGMALTITNTRFELSGDTQAVSVQAARSFDFRRNAVFAEYLTADNIEIIKINDYWKRNEEYDVKSVNITGNSIRTNRTAFGISTLYAGKGAPAYSVHYNTLTRAKLLLKENDKAIGNLIK</sequence>
<organism evidence="2 3">
    <name type="scientific">Cohnella soli</name>
    <dbReference type="NCBI Taxonomy" id="425005"/>
    <lineage>
        <taxon>Bacteria</taxon>
        <taxon>Bacillati</taxon>
        <taxon>Bacillota</taxon>
        <taxon>Bacilli</taxon>
        <taxon>Bacillales</taxon>
        <taxon>Paenibacillaceae</taxon>
        <taxon>Cohnella</taxon>
    </lineage>
</organism>
<dbReference type="EMBL" id="JBHSMI010000062">
    <property type="protein sequence ID" value="MFC5406775.1"/>
    <property type="molecule type" value="Genomic_DNA"/>
</dbReference>
<dbReference type="InterPro" id="IPR006626">
    <property type="entry name" value="PbH1"/>
</dbReference>
<gene>
    <name evidence="2" type="ORF">ACFPOF_28965</name>
</gene>
<accession>A0ABW0I2G6</accession>